<dbReference type="AlphaFoldDB" id="T0CWS4"/>
<name>T0CWS4_ALIAG</name>
<dbReference type="OrthoDB" id="9902640at2"/>
<accession>T0CWS4</accession>
<evidence type="ECO:0000313" key="1">
    <source>
        <dbReference type="EMBL" id="UNO49026.1"/>
    </source>
</evidence>
<dbReference type="RefSeq" id="WP_021297467.1">
    <property type="nucleotide sequence ID" value="NZ_AURB01000154.1"/>
</dbReference>
<dbReference type="InterPro" id="IPR027417">
    <property type="entry name" value="P-loop_NTPase"/>
</dbReference>
<dbReference type="GO" id="GO:0005524">
    <property type="term" value="F:ATP binding"/>
    <property type="evidence" value="ECO:0007669"/>
    <property type="project" value="UniProtKB-KW"/>
</dbReference>
<reference evidence="2" key="1">
    <citation type="journal article" date="2022" name="G3 (Bethesda)">
        <title>Unveiling the complete genome sequence of Alicyclobacillus acidoterrestris DSM 3922T, a taint-producing strain.</title>
        <authorList>
            <person name="Leonardo I.C."/>
            <person name="Barreto Crespo M.T."/>
            <person name="Gaspar F.B."/>
        </authorList>
    </citation>
    <scope>NUCLEOTIDE SEQUENCE [LARGE SCALE GENOMIC DNA]</scope>
    <source>
        <strain evidence="2">DSM 3922</strain>
    </source>
</reference>
<protein>
    <submittedName>
        <fullName evidence="1">ATP-binding protein</fullName>
    </submittedName>
</protein>
<dbReference type="Gene3D" id="3.40.50.300">
    <property type="entry name" value="P-loop containing nucleotide triphosphate hydrolases"/>
    <property type="match status" value="1"/>
</dbReference>
<sequence>MEFRSNDRTAIFGGTGQGKSEIAKWIFQSMRNRKKIILNSKPDKGLLREYPNWQRKIDGELRDGVTHIARFYKRPTGFDKWDDILELWTQGNILFYFDELPNHADENRWSGHLEQIYQTGRTFGVGSITCAQRPVMVPNFTISEAQHIFIAYTQLESDRKKLEGATGVKWDILRHLPPYHFGYYSQRLGMTEPVILPPIPLS</sequence>
<proteinExistence type="predicted"/>
<dbReference type="EMBL" id="CP080467">
    <property type="protein sequence ID" value="UNO49026.1"/>
    <property type="molecule type" value="Genomic_DNA"/>
</dbReference>
<dbReference type="STRING" id="1356854.N007_12045"/>
<dbReference type="KEGG" id="aaco:K1I37_00165"/>
<accession>A0A9E7CYF0</accession>
<keyword evidence="2" id="KW-1185">Reference proteome</keyword>
<keyword evidence="1" id="KW-0547">Nucleotide-binding</keyword>
<organism evidence="1 2">
    <name type="scientific">Alicyclobacillus acidoterrestris (strain ATCC 49025 / DSM 3922 / CIP 106132 / NCIMB 13137 / GD3B)</name>
    <dbReference type="NCBI Taxonomy" id="1356854"/>
    <lineage>
        <taxon>Bacteria</taxon>
        <taxon>Bacillati</taxon>
        <taxon>Bacillota</taxon>
        <taxon>Bacilli</taxon>
        <taxon>Bacillales</taxon>
        <taxon>Alicyclobacillaceae</taxon>
        <taxon>Alicyclobacillus</taxon>
    </lineage>
</organism>
<dbReference type="Proteomes" id="UP000829401">
    <property type="component" value="Chromosome"/>
</dbReference>
<dbReference type="SUPFAM" id="SSF52540">
    <property type="entry name" value="P-loop containing nucleoside triphosphate hydrolases"/>
    <property type="match status" value="1"/>
</dbReference>
<keyword evidence="1" id="KW-0067">ATP-binding</keyword>
<evidence type="ECO:0000313" key="2">
    <source>
        <dbReference type="Proteomes" id="UP000829401"/>
    </source>
</evidence>
<gene>
    <name evidence="1" type="ORF">K1I37_00165</name>
</gene>